<feature type="region of interest" description="Disordered" evidence="1">
    <location>
        <begin position="52"/>
        <end position="79"/>
    </location>
</feature>
<evidence type="ECO:0000313" key="2">
    <source>
        <dbReference type="EMBL" id="KAJ5196286.1"/>
    </source>
</evidence>
<proteinExistence type="predicted"/>
<protein>
    <submittedName>
        <fullName evidence="2">Uncharacterized protein</fullName>
    </submittedName>
</protein>
<comment type="caution">
    <text evidence="2">The sequence shown here is derived from an EMBL/GenBank/DDBJ whole genome shotgun (WGS) entry which is preliminary data.</text>
</comment>
<evidence type="ECO:0000313" key="3">
    <source>
        <dbReference type="Proteomes" id="UP001150942"/>
    </source>
</evidence>
<dbReference type="AlphaFoldDB" id="A0A9W9MAV7"/>
<keyword evidence="3" id="KW-1185">Reference proteome</keyword>
<dbReference type="Proteomes" id="UP001150942">
    <property type="component" value="Unassembled WGS sequence"/>
</dbReference>
<reference evidence="2" key="1">
    <citation type="submission" date="2022-11" db="EMBL/GenBank/DDBJ databases">
        <authorList>
            <person name="Petersen C."/>
        </authorList>
    </citation>
    <scope>NUCLEOTIDE SEQUENCE</scope>
    <source>
        <strain evidence="2">IBT 20477</strain>
    </source>
</reference>
<name>A0A9W9MAV7_9EURO</name>
<organism evidence="2 3">
    <name type="scientific">Penicillium cf. viridicatum</name>
    <dbReference type="NCBI Taxonomy" id="2972119"/>
    <lineage>
        <taxon>Eukaryota</taxon>
        <taxon>Fungi</taxon>
        <taxon>Dikarya</taxon>
        <taxon>Ascomycota</taxon>
        <taxon>Pezizomycotina</taxon>
        <taxon>Eurotiomycetes</taxon>
        <taxon>Eurotiomycetidae</taxon>
        <taxon>Eurotiales</taxon>
        <taxon>Aspergillaceae</taxon>
        <taxon>Penicillium</taxon>
    </lineage>
</organism>
<evidence type="ECO:0000256" key="1">
    <source>
        <dbReference type="SAM" id="MobiDB-lite"/>
    </source>
</evidence>
<feature type="compositionally biased region" description="Low complexity" evidence="1">
    <location>
        <begin position="64"/>
        <end position="79"/>
    </location>
</feature>
<accession>A0A9W9MAV7</accession>
<reference evidence="2" key="2">
    <citation type="journal article" date="2023" name="IMA Fungus">
        <title>Comparative genomic study of the Penicillium genus elucidates a diverse pangenome and 15 lateral gene transfer events.</title>
        <authorList>
            <person name="Petersen C."/>
            <person name="Sorensen T."/>
            <person name="Nielsen M.R."/>
            <person name="Sondergaard T.E."/>
            <person name="Sorensen J.L."/>
            <person name="Fitzpatrick D.A."/>
            <person name="Frisvad J.C."/>
            <person name="Nielsen K.L."/>
        </authorList>
    </citation>
    <scope>NUCLEOTIDE SEQUENCE</scope>
    <source>
        <strain evidence="2">IBT 20477</strain>
    </source>
</reference>
<dbReference type="EMBL" id="JAPQKQ010000005">
    <property type="protein sequence ID" value="KAJ5196286.1"/>
    <property type="molecule type" value="Genomic_DNA"/>
</dbReference>
<sequence length="95" mass="10501">MDQRFRFPSFTTQTQLTTNKPGNTSANSKHFCTFHQRKATHTSEECFRNPANAKSANAVNIPASTTTSSTTTNKPTTASTLLSNPIVRYNNLFSN</sequence>
<gene>
    <name evidence="2" type="ORF">N7449_006765</name>
</gene>